<evidence type="ECO:0000256" key="6">
    <source>
        <dbReference type="ARBA" id="ARBA00022679"/>
    </source>
</evidence>
<name>A0ABY5S0J1_9BACL</name>
<dbReference type="GO" id="GO:0016301">
    <property type="term" value="F:kinase activity"/>
    <property type="evidence" value="ECO:0007669"/>
    <property type="project" value="UniProtKB-KW"/>
</dbReference>
<feature type="domain" description="Histidine kinase" evidence="14">
    <location>
        <begin position="395"/>
        <end position="592"/>
    </location>
</feature>
<dbReference type="InterPro" id="IPR003594">
    <property type="entry name" value="HATPase_dom"/>
</dbReference>
<dbReference type="SMART" id="SM00304">
    <property type="entry name" value="HAMP"/>
    <property type="match status" value="1"/>
</dbReference>
<evidence type="ECO:0000256" key="10">
    <source>
        <dbReference type="ARBA" id="ARBA00023012"/>
    </source>
</evidence>
<evidence type="ECO:0000256" key="3">
    <source>
        <dbReference type="ARBA" id="ARBA00012438"/>
    </source>
</evidence>
<keyword evidence="5" id="KW-0597">Phosphoprotein</keyword>
<dbReference type="Pfam" id="PF02518">
    <property type="entry name" value="HATPase_c"/>
    <property type="match status" value="1"/>
</dbReference>
<keyword evidence="13" id="KW-0812">Transmembrane</keyword>
<feature type="transmembrane region" description="Helical" evidence="13">
    <location>
        <begin position="294"/>
        <end position="318"/>
    </location>
</feature>
<evidence type="ECO:0000256" key="4">
    <source>
        <dbReference type="ARBA" id="ARBA00022475"/>
    </source>
</evidence>
<dbReference type="Gene3D" id="6.10.340.10">
    <property type="match status" value="1"/>
</dbReference>
<organism evidence="16 17">
    <name type="scientific">Paenibacillus spongiae</name>
    <dbReference type="NCBI Taxonomy" id="2909671"/>
    <lineage>
        <taxon>Bacteria</taxon>
        <taxon>Bacillati</taxon>
        <taxon>Bacillota</taxon>
        <taxon>Bacilli</taxon>
        <taxon>Bacillales</taxon>
        <taxon>Paenibacillaceae</taxon>
        <taxon>Paenibacillus</taxon>
    </lineage>
</organism>
<dbReference type="InterPro" id="IPR050640">
    <property type="entry name" value="Bact_2-comp_sensor_kinase"/>
</dbReference>
<evidence type="ECO:0000256" key="2">
    <source>
        <dbReference type="ARBA" id="ARBA00004651"/>
    </source>
</evidence>
<comment type="subcellular location">
    <subcellularLocation>
        <location evidence="2">Cell membrane</location>
        <topology evidence="2">Multi-pass membrane protein</topology>
    </subcellularLocation>
</comment>
<keyword evidence="10" id="KW-0902">Two-component regulatory system</keyword>
<dbReference type="PROSITE" id="PS50109">
    <property type="entry name" value="HIS_KIN"/>
    <property type="match status" value="1"/>
</dbReference>
<evidence type="ECO:0000313" key="17">
    <source>
        <dbReference type="Proteomes" id="UP001057877"/>
    </source>
</evidence>
<feature type="coiled-coil region" evidence="12">
    <location>
        <begin position="362"/>
        <end position="394"/>
    </location>
</feature>
<keyword evidence="4" id="KW-1003">Cell membrane</keyword>
<dbReference type="InterPro" id="IPR036890">
    <property type="entry name" value="HATPase_C_sf"/>
</dbReference>
<evidence type="ECO:0000256" key="8">
    <source>
        <dbReference type="ARBA" id="ARBA00022777"/>
    </source>
</evidence>
<dbReference type="Pfam" id="PF06580">
    <property type="entry name" value="His_kinase"/>
    <property type="match status" value="1"/>
</dbReference>
<evidence type="ECO:0000256" key="1">
    <source>
        <dbReference type="ARBA" id="ARBA00000085"/>
    </source>
</evidence>
<dbReference type="RefSeq" id="WP_258383453.1">
    <property type="nucleotide sequence ID" value="NZ_CP091430.1"/>
</dbReference>
<evidence type="ECO:0000256" key="13">
    <source>
        <dbReference type="SAM" id="Phobius"/>
    </source>
</evidence>
<accession>A0ABY5S0J1</accession>
<dbReference type="Proteomes" id="UP001057877">
    <property type="component" value="Chromosome"/>
</dbReference>
<dbReference type="InterPro" id="IPR004358">
    <property type="entry name" value="Sig_transdc_His_kin-like_C"/>
</dbReference>
<protein>
    <recommendedName>
        <fullName evidence="3">histidine kinase</fullName>
        <ecNumber evidence="3">2.7.13.3</ecNumber>
    </recommendedName>
</protein>
<dbReference type="CDD" id="cd06225">
    <property type="entry name" value="HAMP"/>
    <property type="match status" value="1"/>
</dbReference>
<dbReference type="SMART" id="SM00387">
    <property type="entry name" value="HATPase_c"/>
    <property type="match status" value="1"/>
</dbReference>
<dbReference type="PROSITE" id="PS50885">
    <property type="entry name" value="HAMP"/>
    <property type="match status" value="1"/>
</dbReference>
<keyword evidence="17" id="KW-1185">Reference proteome</keyword>
<evidence type="ECO:0000313" key="16">
    <source>
        <dbReference type="EMBL" id="UVI27367.1"/>
    </source>
</evidence>
<keyword evidence="11 13" id="KW-0472">Membrane</keyword>
<keyword evidence="7" id="KW-0547">Nucleotide-binding</keyword>
<dbReference type="SUPFAM" id="SSF158472">
    <property type="entry name" value="HAMP domain-like"/>
    <property type="match status" value="1"/>
</dbReference>
<keyword evidence="9" id="KW-0067">ATP-binding</keyword>
<dbReference type="PRINTS" id="PR00344">
    <property type="entry name" value="BCTRLSENSOR"/>
</dbReference>
<dbReference type="InterPro" id="IPR005467">
    <property type="entry name" value="His_kinase_dom"/>
</dbReference>
<dbReference type="InterPro" id="IPR010559">
    <property type="entry name" value="Sig_transdc_His_kin_internal"/>
</dbReference>
<dbReference type="SUPFAM" id="SSF55874">
    <property type="entry name" value="ATPase domain of HSP90 chaperone/DNA topoisomerase II/histidine kinase"/>
    <property type="match status" value="1"/>
</dbReference>
<reference evidence="16" key="1">
    <citation type="submission" date="2022-01" db="EMBL/GenBank/DDBJ databases">
        <title>Paenibacillus spongiae sp. nov., isolated from marine sponge.</title>
        <authorList>
            <person name="Li Z."/>
            <person name="Zhang M."/>
        </authorList>
    </citation>
    <scope>NUCLEOTIDE SEQUENCE</scope>
    <source>
        <strain evidence="16">PHS-Z3</strain>
    </source>
</reference>
<gene>
    <name evidence="16" type="ORF">L1F29_17990</name>
</gene>
<evidence type="ECO:0000256" key="5">
    <source>
        <dbReference type="ARBA" id="ARBA00022553"/>
    </source>
</evidence>
<keyword evidence="12" id="KW-0175">Coiled coil</keyword>
<evidence type="ECO:0000259" key="14">
    <source>
        <dbReference type="PROSITE" id="PS50109"/>
    </source>
</evidence>
<keyword evidence="8 16" id="KW-0418">Kinase</keyword>
<dbReference type="EMBL" id="CP091430">
    <property type="protein sequence ID" value="UVI27367.1"/>
    <property type="molecule type" value="Genomic_DNA"/>
</dbReference>
<dbReference type="PANTHER" id="PTHR34220">
    <property type="entry name" value="SENSOR HISTIDINE KINASE YPDA"/>
    <property type="match status" value="1"/>
</dbReference>
<keyword evidence="13" id="KW-1133">Transmembrane helix</keyword>
<evidence type="ECO:0000256" key="7">
    <source>
        <dbReference type="ARBA" id="ARBA00022741"/>
    </source>
</evidence>
<dbReference type="EC" id="2.7.13.3" evidence="3"/>
<evidence type="ECO:0000259" key="15">
    <source>
        <dbReference type="PROSITE" id="PS50885"/>
    </source>
</evidence>
<keyword evidence="6" id="KW-0808">Transferase</keyword>
<evidence type="ECO:0000256" key="9">
    <source>
        <dbReference type="ARBA" id="ARBA00022840"/>
    </source>
</evidence>
<dbReference type="Gene3D" id="3.30.565.10">
    <property type="entry name" value="Histidine kinase-like ATPase, C-terminal domain"/>
    <property type="match status" value="1"/>
</dbReference>
<evidence type="ECO:0000256" key="11">
    <source>
        <dbReference type="ARBA" id="ARBA00023136"/>
    </source>
</evidence>
<dbReference type="PANTHER" id="PTHR34220:SF7">
    <property type="entry name" value="SENSOR HISTIDINE KINASE YPDA"/>
    <property type="match status" value="1"/>
</dbReference>
<proteinExistence type="predicted"/>
<evidence type="ECO:0000256" key="12">
    <source>
        <dbReference type="SAM" id="Coils"/>
    </source>
</evidence>
<dbReference type="InterPro" id="IPR003660">
    <property type="entry name" value="HAMP_dom"/>
</dbReference>
<feature type="domain" description="HAMP" evidence="15">
    <location>
        <begin position="315"/>
        <end position="367"/>
    </location>
</feature>
<comment type="catalytic activity">
    <reaction evidence="1">
        <text>ATP + protein L-histidine = ADP + protein N-phospho-L-histidine.</text>
        <dbReference type="EC" id="2.7.13.3"/>
    </reaction>
</comment>
<sequence length="592" mass="68063">MKIRTKIFMANTLVAIILLGALTFITTRYSSNLLLSKMEEDVGYSVSQLSENVDNLLQSYEQVVDALYANSDLKDQIAKRYDNFLESYDVYLDEYIPFVNWVRSSSRNVLRVMTYTDNPTFQFADVRLIDQEIRQTPWYVKSQQSDMPLVKTWTYLGKDTYYRFGVFRLSQKVSGIGAEGNNVMYVAIDLPDRVLYDLVTKENSKQRFLIALPDGRIVVDNMDQSYDKKLSDSPFYSQIKGKSFYTGMYRFDDGSKYLLTAKELTSRGSIRGLKVINLTPIDELQAKVREIQQLAILLFALAVIVSVLALYFISAGLTKRLMQLANRMQRTDADNLQSFIEVKGNDEISRLGYIFNRMILRIDKLIKEVYESELDRKELELKKKESELYALQTQINPHYLFNTLNAIRGNLLEKGDKENAKIVKLLATSFRNVLSQSGQVVRLSEEIDIVDTYLRIQEFRFGERLAYDVHIPRELHQLEMPRLTLQTLVENAVVHALEKNEEMTTIVIRARIVDRDRYCATVEDNGPGITSDRLDEIIGRLNEPEGSDDGKRIGLRNVHQRLRRLYGSSYGIEFESVPGSGTKVTVVLPVSQ</sequence>